<evidence type="ECO:0000256" key="2">
    <source>
        <dbReference type="ARBA" id="ARBA00022448"/>
    </source>
</evidence>
<comment type="similarity">
    <text evidence="1">Belongs to the ABC transporter superfamily.</text>
</comment>
<accession>A0ABV7WEI7</accession>
<evidence type="ECO:0000256" key="1">
    <source>
        <dbReference type="ARBA" id="ARBA00005417"/>
    </source>
</evidence>
<dbReference type="Pfam" id="PF00005">
    <property type="entry name" value="ABC_tran"/>
    <property type="match status" value="1"/>
</dbReference>
<dbReference type="Gene3D" id="3.40.50.300">
    <property type="entry name" value="P-loop containing nucleotide triphosphate hydrolases"/>
    <property type="match status" value="1"/>
</dbReference>
<keyword evidence="4 6" id="KW-0067">ATP-binding</keyword>
<name>A0ABV7WEI7_9MICO</name>
<evidence type="ECO:0000256" key="4">
    <source>
        <dbReference type="ARBA" id="ARBA00022840"/>
    </source>
</evidence>
<proteinExistence type="inferred from homology"/>
<dbReference type="SUPFAM" id="SSF52540">
    <property type="entry name" value="P-loop containing nucleoside triphosphate hydrolases"/>
    <property type="match status" value="1"/>
</dbReference>
<dbReference type="PANTHER" id="PTHR43335">
    <property type="entry name" value="ABC TRANSPORTER, ATP-BINDING PROTEIN"/>
    <property type="match status" value="1"/>
</dbReference>
<dbReference type="Proteomes" id="UP001595685">
    <property type="component" value="Unassembled WGS sequence"/>
</dbReference>
<dbReference type="PANTHER" id="PTHR43335:SF2">
    <property type="entry name" value="ABC TRANSPORTER, ATP-BINDING PROTEIN"/>
    <property type="match status" value="1"/>
</dbReference>
<dbReference type="SMART" id="SM00382">
    <property type="entry name" value="AAA"/>
    <property type="match status" value="1"/>
</dbReference>
<dbReference type="PROSITE" id="PS50893">
    <property type="entry name" value="ABC_TRANSPORTER_2"/>
    <property type="match status" value="1"/>
</dbReference>
<protein>
    <submittedName>
        <fullName evidence="6">ABC transporter ATP-binding protein</fullName>
    </submittedName>
</protein>
<dbReference type="InterPro" id="IPR027417">
    <property type="entry name" value="P-loop_NTPase"/>
</dbReference>
<keyword evidence="3" id="KW-0547">Nucleotide-binding</keyword>
<gene>
    <name evidence="6" type="ORF">ACFOLH_03115</name>
</gene>
<dbReference type="RefSeq" id="WP_340292673.1">
    <property type="nucleotide sequence ID" value="NZ_JBBEOI010000079.1"/>
</dbReference>
<reference evidence="7" key="1">
    <citation type="journal article" date="2019" name="Int. J. Syst. Evol. Microbiol.">
        <title>The Global Catalogue of Microorganisms (GCM) 10K type strain sequencing project: providing services to taxonomists for standard genome sequencing and annotation.</title>
        <authorList>
            <consortium name="The Broad Institute Genomics Platform"/>
            <consortium name="The Broad Institute Genome Sequencing Center for Infectious Disease"/>
            <person name="Wu L."/>
            <person name="Ma J."/>
        </authorList>
    </citation>
    <scope>NUCLEOTIDE SEQUENCE [LARGE SCALE GENOMIC DNA]</scope>
    <source>
        <strain evidence="7">NCAIM B.02333</strain>
    </source>
</reference>
<comment type="caution">
    <text evidence="6">The sequence shown here is derived from an EMBL/GenBank/DDBJ whole genome shotgun (WGS) entry which is preliminary data.</text>
</comment>
<evidence type="ECO:0000256" key="3">
    <source>
        <dbReference type="ARBA" id="ARBA00022741"/>
    </source>
</evidence>
<evidence type="ECO:0000259" key="5">
    <source>
        <dbReference type="PROSITE" id="PS50893"/>
    </source>
</evidence>
<sequence length="276" mass="29305">MDASGPAAVPPTLSLSGLSYAFGRRPVLTGLDGQSRGRVVAVLGENGAGKSTLLRMLATVTRPTGGWFCCAGWDSRDRQGVAGYRSRLGVVPQHLDLASGYTCEDVLRYVCWLKRVPAADVPGAVERVLAALELRPQRGTRVGRLSGGTRQRLNLAQALVNDPQLVILDEPTVGLDPRQRVELRRHLSRAAQHATLIMATHLVEDVAALADDVVVLSGGRITYWGDLPTFCTGHGIAVAGDTVTGTELEKAFLHLLDTNADVDASVRGRRDGGAGA</sequence>
<evidence type="ECO:0000313" key="7">
    <source>
        <dbReference type="Proteomes" id="UP001595685"/>
    </source>
</evidence>
<dbReference type="InterPro" id="IPR003439">
    <property type="entry name" value="ABC_transporter-like_ATP-bd"/>
</dbReference>
<feature type="domain" description="ABC transporter" evidence="5">
    <location>
        <begin position="13"/>
        <end position="243"/>
    </location>
</feature>
<keyword evidence="7" id="KW-1185">Reference proteome</keyword>
<dbReference type="InterPro" id="IPR003593">
    <property type="entry name" value="AAA+_ATPase"/>
</dbReference>
<organism evidence="6 7">
    <name type="scientific">Aquipuribacter hungaricus</name>
    <dbReference type="NCBI Taxonomy" id="545624"/>
    <lineage>
        <taxon>Bacteria</taxon>
        <taxon>Bacillati</taxon>
        <taxon>Actinomycetota</taxon>
        <taxon>Actinomycetes</taxon>
        <taxon>Micrococcales</taxon>
        <taxon>Intrasporangiaceae</taxon>
        <taxon>Aquipuribacter</taxon>
    </lineage>
</organism>
<dbReference type="GO" id="GO:0005524">
    <property type="term" value="F:ATP binding"/>
    <property type="evidence" value="ECO:0007669"/>
    <property type="project" value="UniProtKB-KW"/>
</dbReference>
<evidence type="ECO:0000313" key="6">
    <source>
        <dbReference type="EMBL" id="MFC3687327.1"/>
    </source>
</evidence>
<keyword evidence="2" id="KW-0813">Transport</keyword>
<dbReference type="EMBL" id="JBHRWW010000001">
    <property type="protein sequence ID" value="MFC3687327.1"/>
    <property type="molecule type" value="Genomic_DNA"/>
</dbReference>